<gene>
    <name evidence="2" type="primary">yddE</name>
    <name evidence="2" type="ORF">RUA8715_03173</name>
</gene>
<dbReference type="GO" id="GO:0016853">
    <property type="term" value="F:isomerase activity"/>
    <property type="evidence" value="ECO:0007669"/>
    <property type="project" value="UniProtKB-KW"/>
</dbReference>
<reference evidence="3" key="1">
    <citation type="submission" date="2017-05" db="EMBL/GenBank/DDBJ databases">
        <authorList>
            <person name="Rodrigo-Torres L."/>
            <person name="Arahal R. D."/>
            <person name="Lucena T."/>
        </authorList>
    </citation>
    <scope>NUCLEOTIDE SEQUENCE [LARGE SCALE GENOMIC DNA]</scope>
    <source>
        <strain evidence="3">CECT 8715</strain>
    </source>
</reference>
<dbReference type="EC" id="5.1.-.-" evidence="2"/>
<dbReference type="InterPro" id="IPR003719">
    <property type="entry name" value="Phenazine_PhzF-like"/>
</dbReference>
<evidence type="ECO:0000256" key="1">
    <source>
        <dbReference type="PIRSR" id="PIRSR016184-1"/>
    </source>
</evidence>
<accession>A0A238L063</accession>
<proteinExistence type="predicted"/>
<protein>
    <submittedName>
        <fullName evidence="2">Putative isomerase YddE</fullName>
        <ecNumber evidence="2">5.1.-.-</ecNumber>
    </submittedName>
</protein>
<dbReference type="Proteomes" id="UP000202485">
    <property type="component" value="Unassembled WGS sequence"/>
</dbReference>
<sequence length="314" mass="33116">MPPAGLHSRHFLTASTRGRMSWFDFDWVDAFSDTAFGGNGCAVVHGGAHLPESVCTAFVRETSLVECTFTGPSDVADIRVRYFLASREIPFAGHPTIATVAAMRHRGMISGDALTLETGAGIVSIQLHGDQIEMTQIAPEFGTRVPEDLVAAAIGLPASAIISSPQMVSTGLPFCITVLRDHAALRAAQLNVDALQRVAETAGYAGSDMAEPFLVTLQGATAQGDTFSRLLLAPPSPPEDPFTGSATGAMAAYLWKYGLMPKDSFVAEQGHNMGRPGQATVTRVGPTDAMTGIKVAGRGFVLMRGQADLPDMLP</sequence>
<keyword evidence="3" id="KW-1185">Reference proteome</keyword>
<evidence type="ECO:0000313" key="2">
    <source>
        <dbReference type="EMBL" id="SMX47726.1"/>
    </source>
</evidence>
<dbReference type="AlphaFoldDB" id="A0A238L063"/>
<organism evidence="2 3">
    <name type="scientific">Ruegeria arenilitoris</name>
    <dbReference type="NCBI Taxonomy" id="1173585"/>
    <lineage>
        <taxon>Bacteria</taxon>
        <taxon>Pseudomonadati</taxon>
        <taxon>Pseudomonadota</taxon>
        <taxon>Alphaproteobacteria</taxon>
        <taxon>Rhodobacterales</taxon>
        <taxon>Roseobacteraceae</taxon>
        <taxon>Ruegeria</taxon>
    </lineage>
</organism>
<dbReference type="Pfam" id="PF02567">
    <property type="entry name" value="PhzC-PhzF"/>
    <property type="match status" value="1"/>
</dbReference>
<dbReference type="NCBIfam" id="TIGR00654">
    <property type="entry name" value="PhzF_family"/>
    <property type="match status" value="1"/>
</dbReference>
<dbReference type="EMBL" id="FXYG01000004">
    <property type="protein sequence ID" value="SMX47726.1"/>
    <property type="molecule type" value="Genomic_DNA"/>
</dbReference>
<feature type="active site" evidence="1">
    <location>
        <position position="66"/>
    </location>
</feature>
<dbReference type="PANTHER" id="PTHR13774">
    <property type="entry name" value="PHENAZINE BIOSYNTHESIS PROTEIN"/>
    <property type="match status" value="1"/>
</dbReference>
<keyword evidence="2" id="KW-0413">Isomerase</keyword>
<name>A0A238L063_9RHOB</name>
<dbReference type="PIRSF" id="PIRSF016184">
    <property type="entry name" value="PhzC_PhzF"/>
    <property type="match status" value="1"/>
</dbReference>
<dbReference type="GO" id="GO:0005737">
    <property type="term" value="C:cytoplasm"/>
    <property type="evidence" value="ECO:0007669"/>
    <property type="project" value="TreeGrafter"/>
</dbReference>
<dbReference type="Gene3D" id="3.10.310.10">
    <property type="entry name" value="Diaminopimelate Epimerase, Chain A, domain 1"/>
    <property type="match status" value="2"/>
</dbReference>
<dbReference type="SUPFAM" id="SSF54506">
    <property type="entry name" value="Diaminopimelate epimerase-like"/>
    <property type="match status" value="1"/>
</dbReference>
<evidence type="ECO:0000313" key="3">
    <source>
        <dbReference type="Proteomes" id="UP000202485"/>
    </source>
</evidence>